<dbReference type="InterPro" id="IPR003034">
    <property type="entry name" value="SAP_dom"/>
</dbReference>
<evidence type="ECO:0000256" key="7">
    <source>
        <dbReference type="ARBA" id="ARBA00023242"/>
    </source>
</evidence>
<keyword evidence="5" id="KW-0159">Chromosome partition</keyword>
<dbReference type="EMBL" id="JAGDFL010000554">
    <property type="protein sequence ID" value="KAG7385343.1"/>
    <property type="molecule type" value="Genomic_DNA"/>
</dbReference>
<evidence type="ECO:0000256" key="3">
    <source>
        <dbReference type="ARBA" id="ARBA00010042"/>
    </source>
</evidence>
<feature type="compositionally biased region" description="Polar residues" evidence="8">
    <location>
        <begin position="456"/>
        <end position="475"/>
    </location>
</feature>
<feature type="compositionally biased region" description="Pro residues" evidence="8">
    <location>
        <begin position="493"/>
        <end position="505"/>
    </location>
</feature>
<evidence type="ECO:0000256" key="6">
    <source>
        <dbReference type="ARBA" id="ARBA00023212"/>
    </source>
</evidence>
<dbReference type="GO" id="GO:0005819">
    <property type="term" value="C:spindle"/>
    <property type="evidence" value="ECO:0007669"/>
    <property type="project" value="UniProtKB-SubCell"/>
</dbReference>
<feature type="compositionally biased region" description="Low complexity" evidence="8">
    <location>
        <begin position="358"/>
        <end position="371"/>
    </location>
</feature>
<dbReference type="GO" id="GO:0007059">
    <property type="term" value="P:chromosome segregation"/>
    <property type="evidence" value="ECO:0007669"/>
    <property type="project" value="UniProtKB-KW"/>
</dbReference>
<feature type="compositionally biased region" description="Basic and acidic residues" evidence="8">
    <location>
        <begin position="211"/>
        <end position="226"/>
    </location>
</feature>
<feature type="compositionally biased region" description="Basic residues" evidence="8">
    <location>
        <begin position="99"/>
        <end position="117"/>
    </location>
</feature>
<feature type="region of interest" description="Disordered" evidence="8">
    <location>
        <begin position="79"/>
        <end position="147"/>
    </location>
</feature>
<feature type="domain" description="SAP" evidence="9">
    <location>
        <begin position="146"/>
        <end position="180"/>
    </location>
</feature>
<evidence type="ECO:0000313" key="10">
    <source>
        <dbReference type="EMBL" id="KAG7385343.1"/>
    </source>
</evidence>
<protein>
    <recommendedName>
        <fullName evidence="9">SAP domain-containing protein</fullName>
    </recommendedName>
</protein>
<feature type="compositionally biased region" description="Basic and acidic residues" evidence="8">
    <location>
        <begin position="79"/>
        <end position="88"/>
    </location>
</feature>
<keyword evidence="7" id="KW-0539">Nucleus</keyword>
<proteinExistence type="inferred from homology"/>
<comment type="caution">
    <text evidence="10">The sequence shown here is derived from an EMBL/GenBank/DDBJ whole genome shotgun (WGS) entry which is preliminary data.</text>
</comment>
<feature type="region of interest" description="Disordered" evidence="8">
    <location>
        <begin position="183"/>
        <end position="572"/>
    </location>
</feature>
<dbReference type="Proteomes" id="UP000693981">
    <property type="component" value="Unassembled WGS sequence"/>
</dbReference>
<dbReference type="AlphaFoldDB" id="A0A8T1VZK6"/>
<accession>A0A8T1VZK6</accession>
<dbReference type="PROSITE" id="PS50800">
    <property type="entry name" value="SAP"/>
    <property type="match status" value="1"/>
</dbReference>
<dbReference type="OrthoDB" id="6123at2759"/>
<comment type="similarity">
    <text evidence="3">Belongs to the INCENP family.</text>
</comment>
<comment type="subcellular location">
    <subcellularLocation>
        <location evidence="2">Cytoplasm</location>
        <location evidence="2">Cytoskeleton</location>
        <location evidence="2">Spindle</location>
    </subcellularLocation>
    <subcellularLocation>
        <location evidence="1">Nucleus</location>
    </subcellularLocation>
</comment>
<sequence length="651" mass="72244">MGDAVLRVRSHLQSLARENWSALEERHARNVSWLRDELAQISRSLEVKARFEHKERPVPVPFPSHEDVLDEGRAYKKQRVEKEGDGHKPQQTTGAAAATKKRKSSYRGKIRLSMRLRAKPEYVPPIQEEKKTRKRPRPSEVLLRDPGKLKVTQLRSELKKRGLRTSGLKAVLFDRLLDALEEEHMDGSDDDSGQGSDDGEQDVDDEEQNDEVEKNVSEEDTSEKQDSGLGGAVTRSGSRTARGGDAADMDDPPADEIVRESIGSHKSPSNSQRSEHASELVATSKVLPETVRRKDVVILLSDNEDEEVLIDNISPRSEDTSSLRGVETENPVERDIDKVGSSGKSSTARSELSASQRAESSPSVESDSASSVEEKKQLEKEKRRAALKKKLDEHKKAAALKEKADRDAREKREQERLNERKKREAELARKRQQKVKEMRAGLEKKRAMLAAEKKSGTVNGAMSSKASAVPTGSTQQKHRGLASASDSSKPATKPIPKPISKPVPKPVSQQAPKLGPKVAAKPMKAQIASAKLPPKSPEVVNYEMSDNAESSDGDSSDSDTGRHGKKKVPKWAQKDHLNKILHAQFGTNAVDPSPTIFKDFVDTCDLEAIFETTDAKKKKRFARRTSSGNWLADRPTARDTALYQHDMGYNR</sequence>
<feature type="compositionally biased region" description="Acidic residues" evidence="8">
    <location>
        <begin position="183"/>
        <end position="210"/>
    </location>
</feature>
<evidence type="ECO:0000256" key="5">
    <source>
        <dbReference type="ARBA" id="ARBA00022829"/>
    </source>
</evidence>
<name>A0A8T1VZK6_9STRA</name>
<gene>
    <name evidence="10" type="ORF">PHYBOEH_009082</name>
</gene>
<evidence type="ECO:0000256" key="2">
    <source>
        <dbReference type="ARBA" id="ARBA00004186"/>
    </source>
</evidence>
<dbReference type="PANTHER" id="PTHR13142:SF1">
    <property type="entry name" value="INNER CENTROMERE PROTEIN"/>
    <property type="match status" value="1"/>
</dbReference>
<evidence type="ECO:0000259" key="9">
    <source>
        <dbReference type="PROSITE" id="PS50800"/>
    </source>
</evidence>
<keyword evidence="4" id="KW-0963">Cytoplasm</keyword>
<dbReference type="SMART" id="SM00513">
    <property type="entry name" value="SAP"/>
    <property type="match status" value="1"/>
</dbReference>
<keyword evidence="6" id="KW-0206">Cytoskeleton</keyword>
<reference evidence="10" key="1">
    <citation type="submission" date="2021-02" db="EMBL/GenBank/DDBJ databases">
        <authorList>
            <person name="Palmer J.M."/>
        </authorList>
    </citation>
    <scope>NUCLEOTIDE SEQUENCE</scope>
    <source>
        <strain evidence="10">SCRP23</strain>
    </source>
</reference>
<organism evidence="10 11">
    <name type="scientific">Phytophthora boehmeriae</name>
    <dbReference type="NCBI Taxonomy" id="109152"/>
    <lineage>
        <taxon>Eukaryota</taxon>
        <taxon>Sar</taxon>
        <taxon>Stramenopiles</taxon>
        <taxon>Oomycota</taxon>
        <taxon>Peronosporomycetes</taxon>
        <taxon>Peronosporales</taxon>
        <taxon>Peronosporaceae</taxon>
        <taxon>Phytophthora</taxon>
    </lineage>
</organism>
<keyword evidence="11" id="KW-1185">Reference proteome</keyword>
<feature type="compositionally biased region" description="Polar residues" evidence="8">
    <location>
        <begin position="342"/>
        <end position="357"/>
    </location>
</feature>
<dbReference type="PANTHER" id="PTHR13142">
    <property type="entry name" value="INNER CENTROMERE PROTEIN"/>
    <property type="match status" value="1"/>
</dbReference>
<dbReference type="Pfam" id="PF02037">
    <property type="entry name" value="SAP"/>
    <property type="match status" value="1"/>
</dbReference>
<evidence type="ECO:0000313" key="11">
    <source>
        <dbReference type="Proteomes" id="UP000693981"/>
    </source>
</evidence>
<evidence type="ECO:0000256" key="4">
    <source>
        <dbReference type="ARBA" id="ARBA00022490"/>
    </source>
</evidence>
<feature type="compositionally biased region" description="Basic and acidic residues" evidence="8">
    <location>
        <begin position="372"/>
        <end position="455"/>
    </location>
</feature>
<dbReference type="GO" id="GO:0005634">
    <property type="term" value="C:nucleus"/>
    <property type="evidence" value="ECO:0007669"/>
    <property type="project" value="UniProtKB-SubCell"/>
</dbReference>
<evidence type="ECO:0000256" key="8">
    <source>
        <dbReference type="SAM" id="MobiDB-lite"/>
    </source>
</evidence>
<dbReference type="InterPro" id="IPR005635">
    <property type="entry name" value="Inner_centromere_prot_ARK-bd"/>
</dbReference>
<evidence type="ECO:0000256" key="1">
    <source>
        <dbReference type="ARBA" id="ARBA00004123"/>
    </source>
</evidence>
<dbReference type="Pfam" id="PF03941">
    <property type="entry name" value="INCENP_ARK-bind"/>
    <property type="match status" value="1"/>
</dbReference>